<keyword evidence="5" id="KW-1185">Reference proteome</keyword>
<dbReference type="PROSITE" id="PS00671">
    <property type="entry name" value="D_2_HYDROXYACID_DH_3"/>
    <property type="match status" value="1"/>
</dbReference>
<sequence>MSKLTVIRNVLLPSQELLDSLGPLPQGIRAAAWRFVAEPAGLPLNEVDAVVLPYLGSPAPLKEPLSKLPNLKLLQTQTTGYDGVPELAGPEVAICSAAGVHAASTAELAVGLVLSSLRGLDIAARDQRNEIWRHERRSSLADRKVLLIGVGGIGREIQRRLEPFEVELTRVGRSRREDAAGTVHGFAELLELAPEHDVVIVIVPLTPETDSLIGREFLARLPDGALVVNVSRGAVVDSAAITAEVVGGRLHAALDVFDPEPLPAGHPLWQAPNALITPHLGGDSTAFPRRIGRFLAQQLNAFALGERPQNLVRPGFYRD</sequence>
<evidence type="ECO:0000256" key="2">
    <source>
        <dbReference type="ARBA" id="ARBA00023027"/>
    </source>
</evidence>
<dbReference type="SUPFAM" id="SSF52283">
    <property type="entry name" value="Formate/glycerate dehydrogenase catalytic domain-like"/>
    <property type="match status" value="1"/>
</dbReference>
<dbReference type="Pfam" id="PF02826">
    <property type="entry name" value="2-Hacid_dh_C"/>
    <property type="match status" value="1"/>
</dbReference>
<comment type="caution">
    <text evidence="4">The sequence shown here is derived from an EMBL/GenBank/DDBJ whole genome shotgun (WGS) entry which is preliminary data.</text>
</comment>
<dbReference type="InterPro" id="IPR029753">
    <property type="entry name" value="D-isomer_DH_CS"/>
</dbReference>
<dbReference type="PANTHER" id="PTHR10996:SF178">
    <property type="entry name" value="2-HYDROXYACID DEHYDROGENASE YGL185C-RELATED"/>
    <property type="match status" value="1"/>
</dbReference>
<accession>A0ABU1JA13</accession>
<dbReference type="Gene3D" id="3.40.50.720">
    <property type="entry name" value="NAD(P)-binding Rossmann-like Domain"/>
    <property type="match status" value="2"/>
</dbReference>
<dbReference type="CDD" id="cd12166">
    <property type="entry name" value="2-Hacid_dh_7"/>
    <property type="match status" value="1"/>
</dbReference>
<dbReference type="Proteomes" id="UP001185069">
    <property type="component" value="Unassembled WGS sequence"/>
</dbReference>
<evidence type="ECO:0000313" key="5">
    <source>
        <dbReference type="Proteomes" id="UP001185069"/>
    </source>
</evidence>
<reference evidence="4 5" key="1">
    <citation type="submission" date="2023-07" db="EMBL/GenBank/DDBJ databases">
        <title>Sequencing the genomes of 1000 actinobacteria strains.</title>
        <authorList>
            <person name="Klenk H.-P."/>
        </authorList>
    </citation>
    <scope>NUCLEOTIDE SEQUENCE [LARGE SCALE GENOMIC DNA]</scope>
    <source>
        <strain evidence="4 5">DSM 14555</strain>
    </source>
</reference>
<feature type="domain" description="D-isomer specific 2-hydroxyacid dehydrogenase NAD-binding" evidence="3">
    <location>
        <begin position="110"/>
        <end position="281"/>
    </location>
</feature>
<dbReference type="InterPro" id="IPR036291">
    <property type="entry name" value="NAD(P)-bd_dom_sf"/>
</dbReference>
<protein>
    <submittedName>
        <fullName evidence="4">Phosphoglycerate dehydrogenase-like enzyme</fullName>
    </submittedName>
</protein>
<evidence type="ECO:0000259" key="3">
    <source>
        <dbReference type="Pfam" id="PF02826"/>
    </source>
</evidence>
<gene>
    <name evidence="4" type="ORF">JOE69_000534</name>
</gene>
<name>A0ABU1JA13_9MICC</name>
<keyword evidence="2" id="KW-0520">NAD</keyword>
<dbReference type="SUPFAM" id="SSF51735">
    <property type="entry name" value="NAD(P)-binding Rossmann-fold domains"/>
    <property type="match status" value="1"/>
</dbReference>
<dbReference type="InterPro" id="IPR006140">
    <property type="entry name" value="D-isomer_DH_NAD-bd"/>
</dbReference>
<evidence type="ECO:0000256" key="1">
    <source>
        <dbReference type="ARBA" id="ARBA00023002"/>
    </source>
</evidence>
<organism evidence="4 5">
    <name type="scientific">Arthrobacter russicus</name>
    <dbReference type="NCBI Taxonomy" id="172040"/>
    <lineage>
        <taxon>Bacteria</taxon>
        <taxon>Bacillati</taxon>
        <taxon>Actinomycetota</taxon>
        <taxon>Actinomycetes</taxon>
        <taxon>Micrococcales</taxon>
        <taxon>Micrococcaceae</taxon>
        <taxon>Arthrobacter</taxon>
    </lineage>
</organism>
<dbReference type="PANTHER" id="PTHR10996">
    <property type="entry name" value="2-HYDROXYACID DEHYDROGENASE-RELATED"/>
    <property type="match status" value="1"/>
</dbReference>
<dbReference type="InterPro" id="IPR050223">
    <property type="entry name" value="D-isomer_2-hydroxyacid_DH"/>
</dbReference>
<proteinExistence type="predicted"/>
<evidence type="ECO:0000313" key="4">
    <source>
        <dbReference type="EMBL" id="MDR6268296.1"/>
    </source>
</evidence>
<keyword evidence="1" id="KW-0560">Oxidoreductase</keyword>
<dbReference type="EMBL" id="JAVDQF010000001">
    <property type="protein sequence ID" value="MDR6268296.1"/>
    <property type="molecule type" value="Genomic_DNA"/>
</dbReference>